<accession>A0A8H2W433</accession>
<feature type="compositionally biased region" description="Pro residues" evidence="1">
    <location>
        <begin position="177"/>
        <end position="187"/>
    </location>
</feature>
<dbReference type="EMBL" id="CAJHIA010000036">
    <property type="protein sequence ID" value="CAD6454108.1"/>
    <property type="molecule type" value="Genomic_DNA"/>
</dbReference>
<dbReference type="OrthoDB" id="3507508at2759"/>
<feature type="region of interest" description="Disordered" evidence="1">
    <location>
        <begin position="111"/>
        <end position="153"/>
    </location>
</feature>
<dbReference type="AlphaFoldDB" id="A0A8H2W433"/>
<evidence type="ECO:0000313" key="2">
    <source>
        <dbReference type="EMBL" id="CAD6454108.1"/>
    </source>
</evidence>
<feature type="region of interest" description="Disordered" evidence="1">
    <location>
        <begin position="1"/>
        <end position="35"/>
    </location>
</feature>
<evidence type="ECO:0000256" key="1">
    <source>
        <dbReference type="SAM" id="MobiDB-lite"/>
    </source>
</evidence>
<gene>
    <name evidence="2" type="ORF">SCLTRI_LOCUS10077</name>
</gene>
<feature type="compositionally biased region" description="Polar residues" evidence="1">
    <location>
        <begin position="212"/>
        <end position="225"/>
    </location>
</feature>
<dbReference type="Proteomes" id="UP000624404">
    <property type="component" value="Unassembled WGS sequence"/>
</dbReference>
<reference evidence="2" key="1">
    <citation type="submission" date="2020-10" db="EMBL/GenBank/DDBJ databases">
        <authorList>
            <person name="Kusch S."/>
        </authorList>
    </citation>
    <scope>NUCLEOTIDE SEQUENCE</scope>
    <source>
        <strain evidence="2">SwB9</strain>
    </source>
</reference>
<organism evidence="2 3">
    <name type="scientific">Sclerotinia trifoliorum</name>
    <dbReference type="NCBI Taxonomy" id="28548"/>
    <lineage>
        <taxon>Eukaryota</taxon>
        <taxon>Fungi</taxon>
        <taxon>Dikarya</taxon>
        <taxon>Ascomycota</taxon>
        <taxon>Pezizomycotina</taxon>
        <taxon>Leotiomycetes</taxon>
        <taxon>Helotiales</taxon>
        <taxon>Sclerotiniaceae</taxon>
        <taxon>Sclerotinia</taxon>
    </lineage>
</organism>
<name>A0A8H2W433_9HELO</name>
<proteinExistence type="predicted"/>
<sequence length="297" mass="32835">MPSFQPKSKSKAPSSPTKKHHPILTKTKSGEISKKTKKAILNAKYPPAKSPTQLLRRLSSKKQTALLRGVQGIEKQNVSEFGDSAVHVSERMDVKTTAVEFEKELMDIETTALEPEEEPMDIETKPSPVKIVKKPASRKPDSKKAMSGGISKKMRKALLSIKSASKAPSKALCKAPSKPPLKWPPKSPFTSPSASPSATSFTTSFTTSPTPLFQSPLKTSLRSPSNPSPVRHLHRPNGKFAPLIRMIRMIGIQNVQKYGDPDIMDTVSIYSLPPELFTVYFTYLSCLLIAYYSHRVY</sequence>
<keyword evidence="3" id="KW-1185">Reference proteome</keyword>
<comment type="caution">
    <text evidence="2">The sequence shown here is derived from an EMBL/GenBank/DDBJ whole genome shotgun (WGS) entry which is preliminary data.</text>
</comment>
<feature type="compositionally biased region" description="Low complexity" evidence="1">
    <location>
        <begin position="188"/>
        <end position="211"/>
    </location>
</feature>
<feature type="compositionally biased region" description="Low complexity" evidence="1">
    <location>
        <begin position="1"/>
        <end position="16"/>
    </location>
</feature>
<feature type="region of interest" description="Disordered" evidence="1">
    <location>
        <begin position="169"/>
        <end position="234"/>
    </location>
</feature>
<protein>
    <submittedName>
        <fullName evidence="2">Deadc395-74dd-47b2-ae8d-789066212d3f</fullName>
    </submittedName>
</protein>
<evidence type="ECO:0000313" key="3">
    <source>
        <dbReference type="Proteomes" id="UP000624404"/>
    </source>
</evidence>